<evidence type="ECO:0000313" key="2">
    <source>
        <dbReference type="Proteomes" id="UP000064967"/>
    </source>
</evidence>
<evidence type="ECO:0000313" key="1">
    <source>
        <dbReference type="EMBL" id="AKU94292.1"/>
    </source>
</evidence>
<dbReference type="Proteomes" id="UP000064967">
    <property type="component" value="Chromosome"/>
</dbReference>
<accession>A0A0K1PLA1</accession>
<gene>
    <name evidence="1" type="ORF">AKJ09_00956</name>
</gene>
<dbReference type="KEGG" id="llu:AKJ09_00956"/>
<keyword evidence="2" id="KW-1185">Reference proteome</keyword>
<evidence type="ECO:0008006" key="3">
    <source>
        <dbReference type="Google" id="ProtNLM"/>
    </source>
</evidence>
<reference evidence="1 2" key="1">
    <citation type="submission" date="2015-08" db="EMBL/GenBank/DDBJ databases">
        <authorList>
            <person name="Babu N.S."/>
            <person name="Beckwith C.J."/>
            <person name="Beseler K.G."/>
            <person name="Brison A."/>
            <person name="Carone J.V."/>
            <person name="Caskin T.P."/>
            <person name="Diamond M."/>
            <person name="Durham M.E."/>
            <person name="Foxe J.M."/>
            <person name="Go M."/>
            <person name="Henderson B.A."/>
            <person name="Jones I.B."/>
            <person name="McGettigan J.A."/>
            <person name="Micheletti S.J."/>
            <person name="Nasrallah M.E."/>
            <person name="Ortiz D."/>
            <person name="Piller C.R."/>
            <person name="Privatt S.R."/>
            <person name="Schneider S.L."/>
            <person name="Sharp S."/>
            <person name="Smith T.C."/>
            <person name="Stanton J.D."/>
            <person name="Ullery H.E."/>
            <person name="Wilson R.J."/>
            <person name="Serrano M.G."/>
            <person name="Buck G."/>
            <person name="Lee V."/>
            <person name="Wang Y."/>
            <person name="Carvalho R."/>
            <person name="Voegtly L."/>
            <person name="Shi R."/>
            <person name="Duckworth R."/>
            <person name="Johnson A."/>
            <person name="Loviza R."/>
            <person name="Walstead R."/>
            <person name="Shah Z."/>
            <person name="Kiflezghi M."/>
            <person name="Wade K."/>
            <person name="Ball S.L."/>
            <person name="Bradley K.W."/>
            <person name="Asai D.J."/>
            <person name="Bowman C.A."/>
            <person name="Russell D.A."/>
            <person name="Pope W.H."/>
            <person name="Jacobs-Sera D."/>
            <person name="Hendrix R.W."/>
            <person name="Hatfull G.F."/>
        </authorList>
    </citation>
    <scope>NUCLEOTIDE SEQUENCE [LARGE SCALE GENOMIC DNA]</scope>
    <source>
        <strain evidence="1 2">DSM 27648</strain>
    </source>
</reference>
<name>A0A0K1PLA1_9BACT</name>
<sequence length="150" mass="16113">MTASVRTLVLVPAACVVALFACNRDRTDTSRERTGTMSDKTGETTVTGARIVPVSNEMAVDKLVVARCEREAACNNIGADKHYATREVCTGEVRAKTGSELRASDCPGGVDSKQLDTCVDSIRKESCDNPIDSIARLMSCRSSDLCLRAH</sequence>
<dbReference type="InterPro" id="IPR045757">
    <property type="entry name" value="DUF6184"/>
</dbReference>
<dbReference type="RefSeq" id="WP_146645911.1">
    <property type="nucleotide sequence ID" value="NZ_CP012333.1"/>
</dbReference>
<dbReference type="PROSITE" id="PS51257">
    <property type="entry name" value="PROKAR_LIPOPROTEIN"/>
    <property type="match status" value="1"/>
</dbReference>
<dbReference type="STRING" id="1391654.AKJ09_00956"/>
<protein>
    <recommendedName>
        <fullName evidence="3">Lipoprotein</fullName>
    </recommendedName>
</protein>
<dbReference type="EMBL" id="CP012333">
    <property type="protein sequence ID" value="AKU94292.1"/>
    <property type="molecule type" value="Genomic_DNA"/>
</dbReference>
<dbReference type="OrthoDB" id="5520190at2"/>
<dbReference type="Pfam" id="PF19682">
    <property type="entry name" value="DUF6184"/>
    <property type="match status" value="1"/>
</dbReference>
<organism evidence="1 2">
    <name type="scientific">Labilithrix luteola</name>
    <dbReference type="NCBI Taxonomy" id="1391654"/>
    <lineage>
        <taxon>Bacteria</taxon>
        <taxon>Pseudomonadati</taxon>
        <taxon>Myxococcota</taxon>
        <taxon>Polyangia</taxon>
        <taxon>Polyangiales</taxon>
        <taxon>Labilitrichaceae</taxon>
        <taxon>Labilithrix</taxon>
    </lineage>
</organism>
<dbReference type="AlphaFoldDB" id="A0A0K1PLA1"/>
<proteinExistence type="predicted"/>